<name>A0A0W8FFU5_9ZZZZ</name>
<comment type="caution">
    <text evidence="1">The sequence shown here is derived from an EMBL/GenBank/DDBJ whole genome shotgun (WGS) entry which is preliminary data.</text>
</comment>
<gene>
    <name evidence="1" type="ORF">ASZ90_010483</name>
</gene>
<accession>A0A0W8FFU5</accession>
<reference evidence="1" key="1">
    <citation type="journal article" date="2015" name="Proc. Natl. Acad. Sci. U.S.A.">
        <title>Networks of energetic and metabolic interactions define dynamics in microbial communities.</title>
        <authorList>
            <person name="Embree M."/>
            <person name="Liu J.K."/>
            <person name="Al-Bassam M.M."/>
            <person name="Zengler K."/>
        </authorList>
    </citation>
    <scope>NUCLEOTIDE SEQUENCE</scope>
</reference>
<dbReference type="AlphaFoldDB" id="A0A0W8FFU5"/>
<evidence type="ECO:0000313" key="1">
    <source>
        <dbReference type="EMBL" id="KUG19785.1"/>
    </source>
</evidence>
<organism evidence="1">
    <name type="scientific">hydrocarbon metagenome</name>
    <dbReference type="NCBI Taxonomy" id="938273"/>
    <lineage>
        <taxon>unclassified sequences</taxon>
        <taxon>metagenomes</taxon>
        <taxon>ecological metagenomes</taxon>
    </lineage>
</organism>
<proteinExistence type="predicted"/>
<protein>
    <submittedName>
        <fullName evidence="1">Uncharacterized protein</fullName>
    </submittedName>
</protein>
<dbReference type="EMBL" id="LNQE01001257">
    <property type="protein sequence ID" value="KUG19785.1"/>
    <property type="molecule type" value="Genomic_DNA"/>
</dbReference>
<sequence length="41" mass="4536">MSEKEHVEIINDLFEAFGRGDIPAAMEFCQLPLTEVGGMIP</sequence>